<dbReference type="EMBL" id="JRES01000948">
    <property type="protein sequence ID" value="KNC26912.1"/>
    <property type="molecule type" value="Genomic_DNA"/>
</dbReference>
<evidence type="ECO:0000313" key="2">
    <source>
        <dbReference type="EMBL" id="KNC26912.1"/>
    </source>
</evidence>
<sequence>MGATAVLATAAETPPAIKSFRKDIGSVKSLPIIIFYVFLVEHVLRVELLDFIVQYKYESTTGTSENVGEGTLEEGTSTFLFGDGGPAVQCVLVDDFGSLATRLHHHTTTDSIEGIGDNTSNSCNNLSDSPADVDGGVLRIGQHTASGIVEAEVGSTVDNDTLYGYTETTVQTNQTVRFEDLGQAVAQASEFTLTTLTGISSQTGEGKEENNKRENK</sequence>
<accession>A0A0L0C3T3</accession>
<name>A0A0L0C3T3_LUCCU</name>
<reference evidence="2 3" key="1">
    <citation type="journal article" date="2015" name="Nat. Commun.">
        <title>Lucilia cuprina genome unlocks parasitic fly biology to underpin future interventions.</title>
        <authorList>
            <person name="Anstead C.A."/>
            <person name="Korhonen P.K."/>
            <person name="Young N.D."/>
            <person name="Hall R.S."/>
            <person name="Jex A.R."/>
            <person name="Murali S.C."/>
            <person name="Hughes D.S."/>
            <person name="Lee S.F."/>
            <person name="Perry T."/>
            <person name="Stroehlein A.J."/>
            <person name="Ansell B.R."/>
            <person name="Breugelmans B."/>
            <person name="Hofmann A."/>
            <person name="Qu J."/>
            <person name="Dugan S."/>
            <person name="Lee S.L."/>
            <person name="Chao H."/>
            <person name="Dinh H."/>
            <person name="Han Y."/>
            <person name="Doddapaneni H.V."/>
            <person name="Worley K.C."/>
            <person name="Muzny D.M."/>
            <person name="Ioannidis P."/>
            <person name="Waterhouse R.M."/>
            <person name="Zdobnov E.M."/>
            <person name="James P.J."/>
            <person name="Bagnall N.H."/>
            <person name="Kotze A.C."/>
            <person name="Gibbs R.A."/>
            <person name="Richards S."/>
            <person name="Batterham P."/>
            <person name="Gasser R.B."/>
        </authorList>
    </citation>
    <scope>NUCLEOTIDE SEQUENCE [LARGE SCALE GENOMIC DNA]</scope>
    <source>
        <strain evidence="2 3">LS</strain>
        <tissue evidence="2">Full body</tissue>
    </source>
</reference>
<proteinExistence type="predicted"/>
<dbReference type="AlphaFoldDB" id="A0A0L0C3T3"/>
<evidence type="ECO:0000313" key="3">
    <source>
        <dbReference type="Proteomes" id="UP000037069"/>
    </source>
</evidence>
<organism evidence="2 3">
    <name type="scientific">Lucilia cuprina</name>
    <name type="common">Green bottle fly</name>
    <name type="synonym">Australian sheep blowfly</name>
    <dbReference type="NCBI Taxonomy" id="7375"/>
    <lineage>
        <taxon>Eukaryota</taxon>
        <taxon>Metazoa</taxon>
        <taxon>Ecdysozoa</taxon>
        <taxon>Arthropoda</taxon>
        <taxon>Hexapoda</taxon>
        <taxon>Insecta</taxon>
        <taxon>Pterygota</taxon>
        <taxon>Neoptera</taxon>
        <taxon>Endopterygota</taxon>
        <taxon>Diptera</taxon>
        <taxon>Brachycera</taxon>
        <taxon>Muscomorpha</taxon>
        <taxon>Oestroidea</taxon>
        <taxon>Calliphoridae</taxon>
        <taxon>Luciliinae</taxon>
        <taxon>Lucilia</taxon>
    </lineage>
</organism>
<feature type="compositionally biased region" description="Basic and acidic residues" evidence="1">
    <location>
        <begin position="205"/>
        <end position="216"/>
    </location>
</feature>
<evidence type="ECO:0000256" key="1">
    <source>
        <dbReference type="SAM" id="MobiDB-lite"/>
    </source>
</evidence>
<dbReference type="Proteomes" id="UP000037069">
    <property type="component" value="Unassembled WGS sequence"/>
</dbReference>
<protein>
    <submittedName>
        <fullName evidence="2">Uncharacterized protein</fullName>
    </submittedName>
</protein>
<feature type="region of interest" description="Disordered" evidence="1">
    <location>
        <begin position="197"/>
        <end position="216"/>
    </location>
</feature>
<comment type="caution">
    <text evidence="2">The sequence shown here is derived from an EMBL/GenBank/DDBJ whole genome shotgun (WGS) entry which is preliminary data.</text>
</comment>
<gene>
    <name evidence="2" type="ORF">FF38_10944</name>
</gene>
<dbReference type="STRING" id="7375.A0A0L0C3T3"/>
<keyword evidence="3" id="KW-1185">Reference proteome</keyword>